<keyword evidence="2" id="KW-1185">Reference proteome</keyword>
<comment type="caution">
    <text evidence="1">The sequence shown here is derived from an EMBL/GenBank/DDBJ whole genome shotgun (WGS) entry which is preliminary data.</text>
</comment>
<dbReference type="OrthoDB" id="101614at2759"/>
<protein>
    <submittedName>
        <fullName evidence="1">Uncharacterized protein</fullName>
    </submittedName>
</protein>
<dbReference type="InterPro" id="IPR012337">
    <property type="entry name" value="RNaseH-like_sf"/>
</dbReference>
<dbReference type="AlphaFoldDB" id="A0A7J0DB46"/>
<proteinExistence type="predicted"/>
<dbReference type="Gene3D" id="3.30.420.10">
    <property type="entry name" value="Ribonuclease H-like superfamily/Ribonuclease H"/>
    <property type="match status" value="1"/>
</dbReference>
<gene>
    <name evidence="1" type="ORF">Acr_00g0017290</name>
</gene>
<name>A0A7J0DB46_9ERIC</name>
<evidence type="ECO:0000313" key="1">
    <source>
        <dbReference type="EMBL" id="GFS31435.1"/>
    </source>
</evidence>
<dbReference type="PANTHER" id="PTHR48475:SF2">
    <property type="entry name" value="RIBONUCLEASE H"/>
    <property type="match status" value="1"/>
</dbReference>
<dbReference type="InterPro" id="IPR036397">
    <property type="entry name" value="RNaseH_sf"/>
</dbReference>
<dbReference type="PANTHER" id="PTHR48475">
    <property type="entry name" value="RIBONUCLEASE H"/>
    <property type="match status" value="1"/>
</dbReference>
<sequence>MIPMIMDCSSYGTLLLSLRSSLRPIHHLCPHLPFPILSDLTTLIAQETTIPGTIVLAEYEGDNIGHQVLPNVKVHLPQSPDHPVKLQKRRARKPKGEDFLVEMVRPGTGIRGPYMEIGLGRDVKLSTELGIYEGKTDPMDHLDSYKSLMSLQGCSNEVMCKAFSTTLKGSVRSWFKKLPVGTIDSFGDLSSFFVANFMSCRISDKVVIMAMMEGLRPGPLFDSLSKNIPETISALQSKADKYIAAKELAEAKRRRRRKDDHKRKEPATRLVLQTPSGEQMEYVKRIGFRATNNEAEYEALLVGLRVATELRVKTMSRKIKDFKICWIPKEENKKANALANLVSAFDFISDMSIPLEFLANPNIKVAKSVFHAEEGLMWMDDILVYHQDGTLPQDKLQARRIQYKSARFCILNGILYKRSFSRPLLRCLRPNEGEYVMKEIHEGIYGNHSRARSLARKTVR</sequence>
<accession>A0A7J0DB46</accession>
<dbReference type="SUPFAM" id="SSF53098">
    <property type="entry name" value="Ribonuclease H-like"/>
    <property type="match status" value="1"/>
</dbReference>
<dbReference type="Proteomes" id="UP000585474">
    <property type="component" value="Unassembled WGS sequence"/>
</dbReference>
<evidence type="ECO:0000313" key="2">
    <source>
        <dbReference type="Proteomes" id="UP000585474"/>
    </source>
</evidence>
<dbReference type="GO" id="GO:0003676">
    <property type="term" value="F:nucleic acid binding"/>
    <property type="evidence" value="ECO:0007669"/>
    <property type="project" value="InterPro"/>
</dbReference>
<organism evidence="1 2">
    <name type="scientific">Actinidia rufa</name>
    <dbReference type="NCBI Taxonomy" id="165716"/>
    <lineage>
        <taxon>Eukaryota</taxon>
        <taxon>Viridiplantae</taxon>
        <taxon>Streptophyta</taxon>
        <taxon>Embryophyta</taxon>
        <taxon>Tracheophyta</taxon>
        <taxon>Spermatophyta</taxon>
        <taxon>Magnoliopsida</taxon>
        <taxon>eudicotyledons</taxon>
        <taxon>Gunneridae</taxon>
        <taxon>Pentapetalae</taxon>
        <taxon>asterids</taxon>
        <taxon>Ericales</taxon>
        <taxon>Actinidiaceae</taxon>
        <taxon>Actinidia</taxon>
    </lineage>
</organism>
<dbReference type="EMBL" id="BJWL01000145">
    <property type="protein sequence ID" value="GFS31435.1"/>
    <property type="molecule type" value="Genomic_DNA"/>
</dbReference>
<reference evidence="2" key="1">
    <citation type="submission" date="2019-07" db="EMBL/GenBank/DDBJ databases">
        <title>De Novo Assembly of kiwifruit Actinidia rufa.</title>
        <authorList>
            <person name="Sugita-Konishi S."/>
            <person name="Sato K."/>
            <person name="Mori E."/>
            <person name="Abe Y."/>
            <person name="Kisaki G."/>
            <person name="Hamano K."/>
            <person name="Suezawa K."/>
            <person name="Otani M."/>
            <person name="Fukuda T."/>
            <person name="Manabe T."/>
            <person name="Gomi K."/>
            <person name="Tabuchi M."/>
            <person name="Akimitsu K."/>
            <person name="Kataoka I."/>
        </authorList>
    </citation>
    <scope>NUCLEOTIDE SEQUENCE [LARGE SCALE GENOMIC DNA]</scope>
    <source>
        <strain evidence="2">cv. Fuchu</strain>
    </source>
</reference>